<proteinExistence type="predicted"/>
<dbReference type="PANTHER" id="PTHR23288:SF17">
    <property type="entry name" value="RNA POLYMERASE II ELONGATION FACTOR ELL"/>
    <property type="match status" value="1"/>
</dbReference>
<dbReference type="GO" id="GO:0042795">
    <property type="term" value="P:snRNA transcription by RNA polymerase II"/>
    <property type="evidence" value="ECO:0007669"/>
    <property type="project" value="TreeGrafter"/>
</dbReference>
<protein>
    <submittedName>
        <fullName evidence="3">RNA polymerase II elongation factor ELL2</fullName>
    </submittedName>
</protein>
<keyword evidence="3" id="KW-0251">Elongation factor</keyword>
<name>A0AAV4M8T0_CAEEX</name>
<feature type="coiled-coil region" evidence="1">
    <location>
        <begin position="130"/>
        <end position="157"/>
    </location>
</feature>
<comment type="caution">
    <text evidence="3">The sequence shown here is derived from an EMBL/GenBank/DDBJ whole genome shotgun (WGS) entry which is preliminary data.</text>
</comment>
<accession>A0AAV4M8T0</accession>
<evidence type="ECO:0000313" key="4">
    <source>
        <dbReference type="Proteomes" id="UP001054945"/>
    </source>
</evidence>
<organism evidence="3 4">
    <name type="scientific">Caerostris extrusa</name>
    <name type="common">Bark spider</name>
    <name type="synonym">Caerostris bankana</name>
    <dbReference type="NCBI Taxonomy" id="172846"/>
    <lineage>
        <taxon>Eukaryota</taxon>
        <taxon>Metazoa</taxon>
        <taxon>Ecdysozoa</taxon>
        <taxon>Arthropoda</taxon>
        <taxon>Chelicerata</taxon>
        <taxon>Arachnida</taxon>
        <taxon>Araneae</taxon>
        <taxon>Araneomorphae</taxon>
        <taxon>Entelegynae</taxon>
        <taxon>Araneoidea</taxon>
        <taxon>Araneidae</taxon>
        <taxon>Caerostris</taxon>
    </lineage>
</organism>
<dbReference type="GO" id="GO:0000987">
    <property type="term" value="F:cis-regulatory region sequence-specific DNA binding"/>
    <property type="evidence" value="ECO:0007669"/>
    <property type="project" value="TreeGrafter"/>
</dbReference>
<dbReference type="EMBL" id="BPLR01019467">
    <property type="protein sequence ID" value="GIX68187.1"/>
    <property type="molecule type" value="Genomic_DNA"/>
</dbReference>
<dbReference type="GO" id="GO:0006368">
    <property type="term" value="P:transcription elongation by RNA polymerase II"/>
    <property type="evidence" value="ECO:0007669"/>
    <property type="project" value="InterPro"/>
</dbReference>
<evidence type="ECO:0000259" key="2">
    <source>
        <dbReference type="Pfam" id="PF10390"/>
    </source>
</evidence>
<keyword evidence="4" id="KW-1185">Reference proteome</keyword>
<sequence length="157" mass="18146">MSLSLIWREICHRTRKTGCCLFGRHFRSAQEMISHSQWRLPKFFVEEKKTRCRVFDPWRFKFSSKSGSQCQNIASKGKVINLPVSNGKQTFGFTLSNVEADGPHGSFECLRQTGHRSIESLGCMQMKMHIHATEDSYENTKVKMASIEEQQKNLVQK</sequence>
<keyword evidence="1" id="KW-0175">Coiled coil</keyword>
<dbReference type="PANTHER" id="PTHR23288">
    <property type="entry name" value="OCCLUDIN AND RNA POLYMERASE II ELONGATION FACTOR ELL"/>
    <property type="match status" value="1"/>
</dbReference>
<evidence type="ECO:0000256" key="1">
    <source>
        <dbReference type="SAM" id="Coils"/>
    </source>
</evidence>
<dbReference type="GO" id="GO:0003746">
    <property type="term" value="F:translation elongation factor activity"/>
    <property type="evidence" value="ECO:0007669"/>
    <property type="project" value="UniProtKB-KW"/>
</dbReference>
<dbReference type="InterPro" id="IPR031176">
    <property type="entry name" value="ELL/occludin"/>
</dbReference>
<dbReference type="Pfam" id="PF10390">
    <property type="entry name" value="ELL"/>
    <property type="match status" value="1"/>
</dbReference>
<dbReference type="Proteomes" id="UP001054945">
    <property type="component" value="Unassembled WGS sequence"/>
</dbReference>
<reference evidence="3 4" key="1">
    <citation type="submission" date="2021-06" db="EMBL/GenBank/DDBJ databases">
        <title>Caerostris extrusa draft genome.</title>
        <authorList>
            <person name="Kono N."/>
            <person name="Arakawa K."/>
        </authorList>
    </citation>
    <scope>NUCLEOTIDE SEQUENCE [LARGE SCALE GENOMIC DNA]</scope>
</reference>
<dbReference type="InterPro" id="IPR019464">
    <property type="entry name" value="ELL_N"/>
</dbReference>
<dbReference type="GO" id="GO:0032968">
    <property type="term" value="P:positive regulation of transcription elongation by RNA polymerase II"/>
    <property type="evidence" value="ECO:0007669"/>
    <property type="project" value="TreeGrafter"/>
</dbReference>
<gene>
    <name evidence="3" type="primary">ELL2_0</name>
    <name evidence="3" type="ORF">CEXT_774441</name>
</gene>
<feature type="domain" description="RNA polymerase II elongation factor ELL N-terminal" evidence="2">
    <location>
        <begin position="63"/>
        <end position="153"/>
    </location>
</feature>
<keyword evidence="3" id="KW-0648">Protein biosynthesis</keyword>
<evidence type="ECO:0000313" key="3">
    <source>
        <dbReference type="EMBL" id="GIX68187.1"/>
    </source>
</evidence>
<dbReference type="AlphaFoldDB" id="A0AAV4M8T0"/>
<dbReference type="GO" id="GO:0008023">
    <property type="term" value="C:transcription elongation factor complex"/>
    <property type="evidence" value="ECO:0007669"/>
    <property type="project" value="InterPro"/>
</dbReference>